<protein>
    <recommendedName>
        <fullName evidence="4">Glycosyltransferase 61 catalytic domain-containing protein</fullName>
    </recommendedName>
</protein>
<dbReference type="InterPro" id="IPR049625">
    <property type="entry name" value="Glyco_transf_61_cat"/>
</dbReference>
<dbReference type="OrthoDB" id="1892506at2759"/>
<organism evidence="5 6">
    <name type="scientific">Adiantum capillus-veneris</name>
    <name type="common">Maidenhair fern</name>
    <dbReference type="NCBI Taxonomy" id="13818"/>
    <lineage>
        <taxon>Eukaryota</taxon>
        <taxon>Viridiplantae</taxon>
        <taxon>Streptophyta</taxon>
        <taxon>Embryophyta</taxon>
        <taxon>Tracheophyta</taxon>
        <taxon>Polypodiopsida</taxon>
        <taxon>Polypodiidae</taxon>
        <taxon>Polypodiales</taxon>
        <taxon>Pteridineae</taxon>
        <taxon>Pteridaceae</taxon>
        <taxon>Vittarioideae</taxon>
        <taxon>Adiantum</taxon>
    </lineage>
</organism>
<dbReference type="InterPro" id="IPR007657">
    <property type="entry name" value="Glycosyltransferase_61"/>
</dbReference>
<name>A0A9D4ZRP9_ADICA</name>
<keyword evidence="1" id="KW-0328">Glycosyltransferase</keyword>
<dbReference type="GO" id="GO:0005794">
    <property type="term" value="C:Golgi apparatus"/>
    <property type="evidence" value="ECO:0007669"/>
    <property type="project" value="UniProtKB-ARBA"/>
</dbReference>
<keyword evidence="3" id="KW-0325">Glycoprotein</keyword>
<evidence type="ECO:0000256" key="3">
    <source>
        <dbReference type="ARBA" id="ARBA00023180"/>
    </source>
</evidence>
<dbReference type="PANTHER" id="PTHR20961:SF140">
    <property type="entry name" value="GLYCOSYLTRANSFERASE"/>
    <property type="match status" value="1"/>
</dbReference>
<dbReference type="GO" id="GO:0016763">
    <property type="term" value="F:pentosyltransferase activity"/>
    <property type="evidence" value="ECO:0007669"/>
    <property type="project" value="UniProtKB-ARBA"/>
</dbReference>
<dbReference type="PANTHER" id="PTHR20961">
    <property type="entry name" value="GLYCOSYLTRANSFERASE"/>
    <property type="match status" value="1"/>
</dbReference>
<dbReference type="Pfam" id="PF04577">
    <property type="entry name" value="Glyco_transf_61"/>
    <property type="match status" value="1"/>
</dbReference>
<sequence length="388" mass="44361">MRWSLCLHPSHFCSISCVATCFPRIRGLCFHPSQVDICKDFRQDEDFNSSETKTCSHYKNKSLDVPSLMRFHGERLTLPVVHSSFCMGNHEQWITGLAMVADQRYLPYGKPNPHHEAEKLIPALLMHQKIKELANTTLYWFASQNELSKWAVGFMQAVGMEGIVQFLELPKKDEAAVCFEDAVIFSAPTNLWYIPDKSWNQWLQRKVLHHCSIPSENASRPVKTAAILDRKGGTRHFSNKQQVAETIHRVLNISVRQGFGGVGTFCEQVQTVVAEDLLIVPHGSQNTNLVFARPGTVVIEVFPYLYYTDALRNVTHATGLEVYAILGEKPRRDFLMWLFSLAGWDVCLTFKWCKNYARRQPITVDIQELEKILFHVSQEYIQPLASST</sequence>
<dbReference type="AlphaFoldDB" id="A0A9D4ZRP9"/>
<keyword evidence="2" id="KW-0808">Transferase</keyword>
<evidence type="ECO:0000256" key="1">
    <source>
        <dbReference type="ARBA" id="ARBA00022676"/>
    </source>
</evidence>
<comment type="caution">
    <text evidence="5">The sequence shown here is derived from an EMBL/GenBank/DDBJ whole genome shotgun (WGS) entry which is preliminary data.</text>
</comment>
<evidence type="ECO:0000313" key="5">
    <source>
        <dbReference type="EMBL" id="KAI5082780.1"/>
    </source>
</evidence>
<evidence type="ECO:0000256" key="2">
    <source>
        <dbReference type="ARBA" id="ARBA00022679"/>
    </source>
</evidence>
<keyword evidence="6" id="KW-1185">Reference proteome</keyword>
<dbReference type="EMBL" id="JABFUD020000002">
    <property type="protein sequence ID" value="KAI5082780.1"/>
    <property type="molecule type" value="Genomic_DNA"/>
</dbReference>
<accession>A0A9D4ZRP9</accession>
<feature type="domain" description="Glycosyltransferase 61 catalytic" evidence="4">
    <location>
        <begin position="163"/>
        <end position="299"/>
    </location>
</feature>
<proteinExistence type="predicted"/>
<gene>
    <name evidence="5" type="ORF">GOP47_0002523</name>
</gene>
<dbReference type="Proteomes" id="UP000886520">
    <property type="component" value="Chromosome 3"/>
</dbReference>
<evidence type="ECO:0000313" key="6">
    <source>
        <dbReference type="Proteomes" id="UP000886520"/>
    </source>
</evidence>
<reference evidence="5" key="1">
    <citation type="submission" date="2021-01" db="EMBL/GenBank/DDBJ databases">
        <title>Adiantum capillus-veneris genome.</title>
        <authorList>
            <person name="Fang Y."/>
            <person name="Liao Q."/>
        </authorList>
    </citation>
    <scope>NUCLEOTIDE SEQUENCE</scope>
    <source>
        <strain evidence="5">H3</strain>
        <tissue evidence="5">Leaf</tissue>
    </source>
</reference>
<evidence type="ECO:0000259" key="4">
    <source>
        <dbReference type="Pfam" id="PF04577"/>
    </source>
</evidence>